<feature type="compositionally biased region" description="Basic and acidic residues" evidence="1">
    <location>
        <begin position="119"/>
        <end position="145"/>
    </location>
</feature>
<accession>W2ZHD7</accession>
<comment type="caution">
    <text evidence="3">The sequence shown here is derived from an EMBL/GenBank/DDBJ whole genome shotgun (WGS) entry which is preliminary data.</text>
</comment>
<protein>
    <recommendedName>
        <fullName evidence="2">ZSWIM3 N-terminal domain-containing protein</fullName>
    </recommendedName>
</protein>
<feature type="region of interest" description="Disordered" evidence="1">
    <location>
        <begin position="28"/>
        <end position="179"/>
    </location>
</feature>
<dbReference type="InterPro" id="IPR048325">
    <property type="entry name" value="ZSWIM3_N"/>
</dbReference>
<feature type="domain" description="ZSWIM3 N-terminal" evidence="2">
    <location>
        <begin position="207"/>
        <end position="308"/>
    </location>
</feature>
<name>W2ZHD7_PHYNI</name>
<feature type="compositionally biased region" description="Acidic residues" evidence="1">
    <location>
        <begin position="31"/>
        <end position="53"/>
    </location>
</feature>
<evidence type="ECO:0000313" key="3">
    <source>
        <dbReference type="EMBL" id="ETP46772.1"/>
    </source>
</evidence>
<evidence type="ECO:0000259" key="2">
    <source>
        <dbReference type="Pfam" id="PF21599"/>
    </source>
</evidence>
<proteinExistence type="predicted"/>
<sequence length="376" mass="42906">MAAADETPVHGRSLRDKKSELNYMYATLGIEQDDSSDDDFIVDSDESEDDQEASGDSGDPVNPGVKTQRPNTKSRISRGKLSGGKKRQHSPHQLLQNHRYSPHEPVASNKKRKVLRYVRSNDQEVREEERRDEGEDIQKDEHTQDEATEGEGEEHRGSASGVSTPSRPEYSPRKRTSKHLDEMTSMLPERGEIVNVVTPFPPGPIANWEQFDKIFKEYKKNNNLKFRVRSSESTVLYNSINDDQIPTEFPWSHRIYRCTHGVSQRSRSKGHRNRKSRFCGCKARFTATVAQKDSGSYEIQIQNENHTHSHPTTATQASTYLTTKTLPLDDQDREDVKTLADARVSSKHITNFFERAHWLQDNPTANSESHSQYHGT</sequence>
<gene>
    <name evidence="3" type="ORF">F442_07050</name>
</gene>
<dbReference type="Pfam" id="PF21599">
    <property type="entry name" value="ZSWIM3_N"/>
    <property type="match status" value="1"/>
</dbReference>
<evidence type="ECO:0000256" key="1">
    <source>
        <dbReference type="SAM" id="MobiDB-lite"/>
    </source>
</evidence>
<evidence type="ECO:0000313" key="4">
    <source>
        <dbReference type="Proteomes" id="UP000018948"/>
    </source>
</evidence>
<feature type="compositionally biased region" description="Basic residues" evidence="1">
    <location>
        <begin position="75"/>
        <end position="90"/>
    </location>
</feature>
<dbReference type="Proteomes" id="UP000018948">
    <property type="component" value="Unassembled WGS sequence"/>
</dbReference>
<reference evidence="3 4" key="1">
    <citation type="submission" date="2013-11" db="EMBL/GenBank/DDBJ databases">
        <title>The Genome Sequence of Phytophthora parasitica P10297.</title>
        <authorList>
            <consortium name="The Broad Institute Genomics Platform"/>
            <person name="Russ C."/>
            <person name="Tyler B."/>
            <person name="Panabieres F."/>
            <person name="Shan W."/>
            <person name="Tripathy S."/>
            <person name="Grunwald N."/>
            <person name="Machado M."/>
            <person name="Johnson C.S."/>
            <person name="Walker B."/>
            <person name="Young S.K."/>
            <person name="Zeng Q."/>
            <person name="Gargeya S."/>
            <person name="Fitzgerald M."/>
            <person name="Haas B."/>
            <person name="Abouelleil A."/>
            <person name="Allen A.W."/>
            <person name="Alvarado L."/>
            <person name="Arachchi H.M."/>
            <person name="Berlin A.M."/>
            <person name="Chapman S.B."/>
            <person name="Gainer-Dewar J."/>
            <person name="Goldberg J."/>
            <person name="Griggs A."/>
            <person name="Gujja S."/>
            <person name="Hansen M."/>
            <person name="Howarth C."/>
            <person name="Imamovic A."/>
            <person name="Ireland A."/>
            <person name="Larimer J."/>
            <person name="McCowan C."/>
            <person name="Murphy C."/>
            <person name="Pearson M."/>
            <person name="Poon T.W."/>
            <person name="Priest M."/>
            <person name="Roberts A."/>
            <person name="Saif S."/>
            <person name="Shea T."/>
            <person name="Sisk P."/>
            <person name="Sykes S."/>
            <person name="Wortman J."/>
            <person name="Nusbaum C."/>
            <person name="Birren B."/>
        </authorList>
    </citation>
    <scope>NUCLEOTIDE SEQUENCE [LARGE SCALE GENOMIC DNA]</scope>
    <source>
        <strain evidence="3 4">P10297</strain>
    </source>
</reference>
<organism evidence="3 4">
    <name type="scientific">Phytophthora nicotianae P10297</name>
    <dbReference type="NCBI Taxonomy" id="1317064"/>
    <lineage>
        <taxon>Eukaryota</taxon>
        <taxon>Sar</taxon>
        <taxon>Stramenopiles</taxon>
        <taxon>Oomycota</taxon>
        <taxon>Peronosporomycetes</taxon>
        <taxon>Peronosporales</taxon>
        <taxon>Peronosporaceae</taxon>
        <taxon>Phytophthora</taxon>
    </lineage>
</organism>
<dbReference type="AlphaFoldDB" id="W2ZHD7"/>
<dbReference type="EMBL" id="ANIY01001456">
    <property type="protein sequence ID" value="ETP46772.1"/>
    <property type="molecule type" value="Genomic_DNA"/>
</dbReference>